<dbReference type="Ensembl" id="ENSCSAVT00000012482.1">
    <property type="protein sequence ID" value="ENSCSAVP00000012339.1"/>
    <property type="gene ID" value="ENSCSAVG00000007254.1"/>
</dbReference>
<dbReference type="AlphaFoldDB" id="H2Z427"/>
<keyword evidence="3" id="KW-1185">Reference proteome</keyword>
<feature type="compositionally biased region" description="Basic and acidic residues" evidence="1">
    <location>
        <begin position="334"/>
        <end position="357"/>
    </location>
</feature>
<feature type="compositionally biased region" description="Low complexity" evidence="1">
    <location>
        <begin position="302"/>
        <end position="311"/>
    </location>
</feature>
<feature type="compositionally biased region" description="Low complexity" evidence="1">
    <location>
        <begin position="273"/>
        <end position="283"/>
    </location>
</feature>
<name>H2Z427_CIOSA</name>
<feature type="compositionally biased region" description="Polar residues" evidence="1">
    <location>
        <begin position="292"/>
        <end position="301"/>
    </location>
</feature>
<reference evidence="3" key="1">
    <citation type="submission" date="2003-08" db="EMBL/GenBank/DDBJ databases">
        <authorList>
            <person name="Birren B."/>
            <person name="Nusbaum C."/>
            <person name="Abebe A."/>
            <person name="Abouelleil A."/>
            <person name="Adekoya E."/>
            <person name="Ait-zahra M."/>
            <person name="Allen N."/>
            <person name="Allen T."/>
            <person name="An P."/>
            <person name="Anderson M."/>
            <person name="Anderson S."/>
            <person name="Arachchi H."/>
            <person name="Armbruster J."/>
            <person name="Bachantsang P."/>
            <person name="Baldwin J."/>
            <person name="Barry A."/>
            <person name="Bayul T."/>
            <person name="Blitshsteyn B."/>
            <person name="Bloom T."/>
            <person name="Blye J."/>
            <person name="Boguslavskiy L."/>
            <person name="Borowsky M."/>
            <person name="Boukhgalter B."/>
            <person name="Brunache A."/>
            <person name="Butler J."/>
            <person name="Calixte N."/>
            <person name="Calvo S."/>
            <person name="Camarata J."/>
            <person name="Campo K."/>
            <person name="Chang J."/>
            <person name="Cheshatsang Y."/>
            <person name="Citroen M."/>
            <person name="Collymore A."/>
            <person name="Considine T."/>
            <person name="Cook A."/>
            <person name="Cooke P."/>
            <person name="Corum B."/>
            <person name="Cuomo C."/>
            <person name="David R."/>
            <person name="Dawoe T."/>
            <person name="Degray S."/>
            <person name="Dodge S."/>
            <person name="Dooley K."/>
            <person name="Dorje P."/>
            <person name="Dorjee K."/>
            <person name="Dorris L."/>
            <person name="Duffey N."/>
            <person name="Dupes A."/>
            <person name="Elkins T."/>
            <person name="Engels R."/>
            <person name="Erickson J."/>
            <person name="Farina A."/>
            <person name="Faro S."/>
            <person name="Ferreira P."/>
            <person name="Fischer H."/>
            <person name="Fitzgerald M."/>
            <person name="Foley K."/>
            <person name="Gage D."/>
            <person name="Galagan J."/>
            <person name="Gearin G."/>
            <person name="Gnerre S."/>
            <person name="Gnirke A."/>
            <person name="Goyette A."/>
            <person name="Graham J."/>
            <person name="Grandbois E."/>
            <person name="Gyaltsen K."/>
            <person name="Hafez N."/>
            <person name="Hagopian D."/>
            <person name="Hagos B."/>
            <person name="Hall J."/>
            <person name="Hatcher B."/>
            <person name="Heller A."/>
            <person name="Higgins H."/>
            <person name="Honan T."/>
            <person name="Horn A."/>
            <person name="Houde N."/>
            <person name="Hughes L."/>
            <person name="Hulme W."/>
            <person name="Husby E."/>
            <person name="Iliev I."/>
            <person name="Jaffe D."/>
            <person name="Jones C."/>
            <person name="Kamal M."/>
            <person name="Kamat A."/>
            <person name="Kamvysselis M."/>
            <person name="Karlsson E."/>
            <person name="Kells C."/>
            <person name="Kieu A."/>
            <person name="Kisner P."/>
            <person name="Kodira C."/>
            <person name="Kulbokas E."/>
            <person name="Labutti K."/>
            <person name="Lama D."/>
            <person name="Landers T."/>
            <person name="Leger J."/>
            <person name="Levine S."/>
            <person name="Lewis D."/>
            <person name="Lewis T."/>
            <person name="Lindblad-toh K."/>
            <person name="Liu X."/>
            <person name="Lokyitsang T."/>
            <person name="Lokyitsang Y."/>
            <person name="Lucien O."/>
            <person name="Lui A."/>
            <person name="Ma L.J."/>
            <person name="Mabbitt R."/>
            <person name="Macdonald J."/>
            <person name="Maclean C."/>
            <person name="Major J."/>
            <person name="Manning J."/>
            <person name="Marabella R."/>
            <person name="Maru K."/>
            <person name="Matthews C."/>
            <person name="Mauceli E."/>
            <person name="Mccarthy M."/>
            <person name="Mcdonough S."/>
            <person name="Mcghee T."/>
            <person name="Meldrim J."/>
            <person name="Meneus L."/>
            <person name="Mesirov J."/>
            <person name="Mihalev A."/>
            <person name="Mihova T."/>
            <person name="Mikkelsen T."/>
            <person name="Mlenga V."/>
            <person name="Moru K."/>
            <person name="Mozes J."/>
            <person name="Mulrain L."/>
            <person name="Munson G."/>
            <person name="Naylor J."/>
            <person name="Newes C."/>
            <person name="Nguyen C."/>
            <person name="Nguyen N."/>
            <person name="Nguyen T."/>
            <person name="Nicol R."/>
            <person name="Nielsen C."/>
            <person name="Nizzari M."/>
            <person name="Norbu C."/>
            <person name="Norbu N."/>
            <person name="O'donnell P."/>
            <person name="Okoawo O."/>
            <person name="O'leary S."/>
            <person name="Omotosho B."/>
            <person name="O'neill K."/>
            <person name="Osman S."/>
            <person name="Parker S."/>
            <person name="Perrin D."/>
            <person name="Phunkhang P."/>
            <person name="Piqani B."/>
            <person name="Purcell S."/>
            <person name="Rachupka T."/>
            <person name="Ramasamy U."/>
            <person name="Rameau R."/>
            <person name="Ray V."/>
            <person name="Raymond C."/>
            <person name="Retta R."/>
            <person name="Richardson S."/>
            <person name="Rise C."/>
            <person name="Rodriguez J."/>
            <person name="Rogers J."/>
            <person name="Rogov P."/>
            <person name="Rutman M."/>
            <person name="Schupbach R."/>
            <person name="Seaman C."/>
            <person name="Settipalli S."/>
            <person name="Sharpe T."/>
            <person name="Sheridan J."/>
            <person name="Sherpa N."/>
            <person name="Shi J."/>
            <person name="Smirnov S."/>
            <person name="Smith C."/>
            <person name="Sougnez C."/>
            <person name="Spencer B."/>
            <person name="Stalker J."/>
            <person name="Stange-thomann N."/>
            <person name="Stavropoulos S."/>
            <person name="Stetson K."/>
            <person name="Stone C."/>
            <person name="Stone S."/>
            <person name="Stubbs M."/>
            <person name="Talamas J."/>
            <person name="Tchuinga P."/>
            <person name="Tenzing P."/>
            <person name="Tesfaye S."/>
            <person name="Theodore J."/>
            <person name="Thoulutsang Y."/>
            <person name="Topham K."/>
            <person name="Towey S."/>
            <person name="Tsamla T."/>
            <person name="Tsomo N."/>
            <person name="Vallee D."/>
            <person name="Vassiliev H."/>
            <person name="Venkataraman V."/>
            <person name="Vinson J."/>
            <person name="Vo A."/>
            <person name="Wade C."/>
            <person name="Wang S."/>
            <person name="Wangchuk T."/>
            <person name="Wangdi T."/>
            <person name="Whittaker C."/>
            <person name="Wilkinson J."/>
            <person name="Wu Y."/>
            <person name="Wyman D."/>
            <person name="Yadav S."/>
            <person name="Yang S."/>
            <person name="Yang X."/>
            <person name="Yeager S."/>
            <person name="Yee E."/>
            <person name="Young G."/>
            <person name="Zainoun J."/>
            <person name="Zembeck L."/>
            <person name="Zimmer A."/>
            <person name="Zody M."/>
            <person name="Lander E."/>
        </authorList>
    </citation>
    <scope>NUCLEOTIDE SEQUENCE [LARGE SCALE GENOMIC DNA]</scope>
</reference>
<dbReference type="HOGENOM" id="CLU_710869_0_0_1"/>
<evidence type="ECO:0000256" key="1">
    <source>
        <dbReference type="SAM" id="MobiDB-lite"/>
    </source>
</evidence>
<dbReference type="GeneTree" id="ENSGT00680000101112"/>
<feature type="compositionally biased region" description="Polar residues" evidence="1">
    <location>
        <begin position="249"/>
        <end position="258"/>
    </location>
</feature>
<dbReference type="Proteomes" id="UP000007875">
    <property type="component" value="Unassembled WGS sequence"/>
</dbReference>
<feature type="region of interest" description="Disordered" evidence="1">
    <location>
        <begin position="50"/>
        <end position="357"/>
    </location>
</feature>
<accession>H2Z427</accession>
<sequence>MFDSPTKDEYTPKNKIKPENKRTSADVVNTAGKTEIDEYQLSNSLTDTKKMFEGGAAPSTDRPVPAKRTEIVATPDGEIVRPPPAGTRDDSDIVPAQNLNSVKQLFDHPQEVAQEPERKQPVDIQKEAKEAIAREKELAKKAEKAEQEHEQQPEAEQPHYEQPEVQEEPEPVETQPEPVETEPEPVKTEPAPAQTYQEPVDEQEPVAAEQEPVETGQEPVETEQAPATQEATPRHETDSEEEGEYVLEAQQTNNQLVDQSVEDGHVSDDEEAAAVTPVRVAVPSPTPEQDDSTQQNEEGAQNNDETTTALADDLDEKLNVTDDVNGLDDVNETDGVRAEHHTDSHGTETVLKSDESYHEDNLITENDVMQVEDPLEQEILAATDEVPVK</sequence>
<feature type="region of interest" description="Disordered" evidence="1">
    <location>
        <begin position="1"/>
        <end position="25"/>
    </location>
</feature>
<dbReference type="InParanoid" id="H2Z427"/>
<reference evidence="2" key="2">
    <citation type="submission" date="2025-08" db="UniProtKB">
        <authorList>
            <consortium name="Ensembl"/>
        </authorList>
    </citation>
    <scope>IDENTIFICATION</scope>
</reference>
<reference evidence="2" key="3">
    <citation type="submission" date="2025-09" db="UniProtKB">
        <authorList>
            <consortium name="Ensembl"/>
        </authorList>
    </citation>
    <scope>IDENTIFICATION</scope>
</reference>
<feature type="compositionally biased region" description="Basic and acidic residues" evidence="1">
    <location>
        <begin position="105"/>
        <end position="162"/>
    </location>
</feature>
<organism evidence="2 3">
    <name type="scientific">Ciona savignyi</name>
    <name type="common">Pacific transparent sea squirt</name>
    <dbReference type="NCBI Taxonomy" id="51511"/>
    <lineage>
        <taxon>Eukaryota</taxon>
        <taxon>Metazoa</taxon>
        <taxon>Chordata</taxon>
        <taxon>Tunicata</taxon>
        <taxon>Ascidiacea</taxon>
        <taxon>Phlebobranchia</taxon>
        <taxon>Cionidae</taxon>
        <taxon>Ciona</taxon>
    </lineage>
</organism>
<evidence type="ECO:0000313" key="3">
    <source>
        <dbReference type="Proteomes" id="UP000007875"/>
    </source>
</evidence>
<protein>
    <submittedName>
        <fullName evidence="2">Uncharacterized protein</fullName>
    </submittedName>
</protein>
<feature type="compositionally biased region" description="Basic and acidic residues" evidence="1">
    <location>
        <begin position="1"/>
        <end position="24"/>
    </location>
</feature>
<evidence type="ECO:0000313" key="2">
    <source>
        <dbReference type="Ensembl" id="ENSCSAVP00000012339.1"/>
    </source>
</evidence>
<dbReference type="OMA" id="TIELMEV"/>
<proteinExistence type="predicted"/>